<dbReference type="AlphaFoldDB" id="A0A160PR29"/>
<evidence type="ECO:0008006" key="4">
    <source>
        <dbReference type="Google" id="ProtNLM"/>
    </source>
</evidence>
<feature type="transmembrane region" description="Helical" evidence="1">
    <location>
        <begin position="308"/>
        <end position="329"/>
    </location>
</feature>
<feature type="transmembrane region" description="Helical" evidence="1">
    <location>
        <begin position="103"/>
        <end position="125"/>
    </location>
</feature>
<name>A0A160PR29_9CORY</name>
<feature type="transmembrane region" description="Helical" evidence="1">
    <location>
        <begin position="137"/>
        <end position="159"/>
    </location>
</feature>
<dbReference type="Proteomes" id="UP000218244">
    <property type="component" value="Chromosome"/>
</dbReference>
<keyword evidence="3" id="KW-1185">Reference proteome</keyword>
<keyword evidence="1" id="KW-0472">Membrane</keyword>
<feature type="transmembrane region" description="Helical" evidence="1">
    <location>
        <begin position="56"/>
        <end position="73"/>
    </location>
</feature>
<feature type="transmembrane region" description="Helical" evidence="1">
    <location>
        <begin position="267"/>
        <end position="287"/>
    </location>
</feature>
<accession>A0A160PR29</accession>
<feature type="transmembrane region" description="Helical" evidence="1">
    <location>
        <begin position="349"/>
        <end position="372"/>
    </location>
</feature>
<organism evidence="2 3">
    <name type="scientific">Corynebacterium suranareeae</name>
    <dbReference type="NCBI Taxonomy" id="2506452"/>
    <lineage>
        <taxon>Bacteria</taxon>
        <taxon>Bacillati</taxon>
        <taxon>Actinomycetota</taxon>
        <taxon>Actinomycetes</taxon>
        <taxon>Mycobacteriales</taxon>
        <taxon>Corynebacteriaceae</taxon>
        <taxon>Corynebacterium</taxon>
    </lineage>
</organism>
<evidence type="ECO:0000313" key="2">
    <source>
        <dbReference type="EMBL" id="BAU94730.1"/>
    </source>
</evidence>
<keyword evidence="1" id="KW-1133">Transmembrane helix</keyword>
<dbReference type="EMBL" id="AP017369">
    <property type="protein sequence ID" value="BAU94730.1"/>
    <property type="molecule type" value="Genomic_DNA"/>
</dbReference>
<evidence type="ECO:0000313" key="3">
    <source>
        <dbReference type="Proteomes" id="UP000218244"/>
    </source>
</evidence>
<feature type="transmembrane region" description="Helical" evidence="1">
    <location>
        <begin position="20"/>
        <end position="44"/>
    </location>
</feature>
<feature type="transmembrane region" description="Helical" evidence="1">
    <location>
        <begin position="234"/>
        <end position="255"/>
    </location>
</feature>
<proteinExistence type="predicted"/>
<dbReference type="KEGG" id="csur:N24_0468"/>
<reference evidence="2 3" key="1">
    <citation type="submission" date="2016-02" db="EMBL/GenBank/DDBJ databases">
        <title>Corynebacterium glutamicum N24 whole genome sequencing project.</title>
        <authorList>
            <person name="Matsutani M."/>
            <person name="Nangtapong N."/>
            <person name="Yakushi T."/>
            <person name="Matsushita K."/>
        </authorList>
    </citation>
    <scope>NUCLEOTIDE SEQUENCE [LARGE SCALE GENOMIC DNA]</scope>
    <source>
        <strain evidence="2 3">N24</strain>
    </source>
</reference>
<protein>
    <recommendedName>
        <fullName evidence="4">Polysaccharide biosynthesis protein</fullName>
    </recommendedName>
</protein>
<feature type="transmembrane region" description="Helical" evidence="1">
    <location>
        <begin position="379"/>
        <end position="397"/>
    </location>
</feature>
<sequence>MALMAARFGIAGVSFWWSGLVRYLTLATIIAGLSGFVVIIIAAWALGDSSQLSEEFTAYWGLFFAGTGVLTGLTQETTRAVTAGQARAGASGVAGVSVGFRPFLFSFVVAAIVLVVLGASAPLWIGQLLSSLQGVGVGLLAVGLASYAIQATISGILSGCQLWKEYALLISLDTGVRMVLAVAAWLLGYQLLAFLIITVVGSISWLVIVLCFGSVRSVLGSVADVSRGIFIRQALLAMAASGATAVLITGFPTLLKFTSPSAVAGGVSMAAVSYAVILTRAPLLVPLQQFQSAIIVRFVKGASGPLKTLAGPLAIVWAVGIVGAGLAWLVGPWILDVVLQKELFAVPGWLLAMLTLGATTTASLMVSGCAAIAFERHGIYLAGWVIATIVAVGFLLGPFDLGVAAGLALIVGPLCGLLVHMGAFVGGDRKKRVLAAG</sequence>
<gene>
    <name evidence="2" type="ORF">N24_0468</name>
</gene>
<feature type="transmembrane region" description="Helical" evidence="1">
    <location>
        <begin position="403"/>
        <end position="425"/>
    </location>
</feature>
<feature type="transmembrane region" description="Helical" evidence="1">
    <location>
        <begin position="192"/>
        <end position="213"/>
    </location>
</feature>
<keyword evidence="1" id="KW-0812">Transmembrane</keyword>
<evidence type="ECO:0000256" key="1">
    <source>
        <dbReference type="SAM" id="Phobius"/>
    </source>
</evidence>
<feature type="transmembrane region" description="Helical" evidence="1">
    <location>
        <begin position="166"/>
        <end position="186"/>
    </location>
</feature>